<evidence type="ECO:0000313" key="5">
    <source>
        <dbReference type="Proteomes" id="UP001303946"/>
    </source>
</evidence>
<dbReference type="PROSITE" id="PS00166">
    <property type="entry name" value="ENOYL_COA_HYDRATASE"/>
    <property type="match status" value="1"/>
</dbReference>
<evidence type="ECO:0000256" key="2">
    <source>
        <dbReference type="ARBA" id="ARBA00023239"/>
    </source>
</evidence>
<dbReference type="PANTHER" id="PTHR11941:SF54">
    <property type="entry name" value="ENOYL-COA HYDRATASE, MITOCHONDRIAL"/>
    <property type="match status" value="1"/>
</dbReference>
<keyword evidence="5" id="KW-1185">Reference proteome</keyword>
<protein>
    <submittedName>
        <fullName evidence="4">Enoyl-CoA hydratase</fullName>
    </submittedName>
</protein>
<dbReference type="PANTHER" id="PTHR11941">
    <property type="entry name" value="ENOYL-COA HYDRATASE-RELATED"/>
    <property type="match status" value="1"/>
</dbReference>
<dbReference type="EMBL" id="CP136336">
    <property type="protein sequence ID" value="WOB07618.1"/>
    <property type="molecule type" value="Genomic_DNA"/>
</dbReference>
<dbReference type="InterPro" id="IPR018376">
    <property type="entry name" value="Enoyl-CoA_hyd/isom_CS"/>
</dbReference>
<keyword evidence="2" id="KW-0456">Lyase</keyword>
<dbReference type="SUPFAM" id="SSF52096">
    <property type="entry name" value="ClpP/crotonase"/>
    <property type="match status" value="1"/>
</dbReference>
<reference evidence="4 5" key="1">
    <citation type="submission" date="2023-10" db="EMBL/GenBank/DDBJ databases">
        <title>Bacteria for the degradation of biodegradable plastic PBAT(Polybutylene adipate terephthalate).</title>
        <authorList>
            <person name="Weon H.-Y."/>
            <person name="Yeon J."/>
        </authorList>
    </citation>
    <scope>NUCLEOTIDE SEQUENCE [LARGE SCALE GENOMIC DNA]</scope>
    <source>
        <strain evidence="4 5">SBD 7-3</strain>
    </source>
</reference>
<dbReference type="RefSeq" id="WP_316700275.1">
    <property type="nucleotide sequence ID" value="NZ_CP136336.1"/>
</dbReference>
<dbReference type="InterPro" id="IPR029045">
    <property type="entry name" value="ClpP/crotonase-like_dom_sf"/>
</dbReference>
<dbReference type="InterPro" id="IPR014748">
    <property type="entry name" value="Enoyl-CoA_hydra_C"/>
</dbReference>
<evidence type="ECO:0000256" key="3">
    <source>
        <dbReference type="RuleBase" id="RU003707"/>
    </source>
</evidence>
<dbReference type="InterPro" id="IPR001753">
    <property type="entry name" value="Enoyl-CoA_hydra/iso"/>
</dbReference>
<gene>
    <name evidence="4" type="ORF">RXV79_22235</name>
</gene>
<comment type="similarity">
    <text evidence="1 3">Belongs to the enoyl-CoA hydratase/isomerase family.</text>
</comment>
<dbReference type="CDD" id="cd06558">
    <property type="entry name" value="crotonase-like"/>
    <property type="match status" value="1"/>
</dbReference>
<evidence type="ECO:0000313" key="4">
    <source>
        <dbReference type="EMBL" id="WOB07618.1"/>
    </source>
</evidence>
<name>A0ABZ0CXK8_9BURK</name>
<dbReference type="Gene3D" id="3.90.226.10">
    <property type="entry name" value="2-enoyl-CoA Hydratase, Chain A, domain 1"/>
    <property type="match status" value="1"/>
</dbReference>
<evidence type="ECO:0000256" key="1">
    <source>
        <dbReference type="ARBA" id="ARBA00005254"/>
    </source>
</evidence>
<dbReference type="Proteomes" id="UP001303946">
    <property type="component" value="Chromosome"/>
</dbReference>
<sequence>MSALVNLPLKTDKLLAQVEGGIGWLTFNNPERRNAISLEMWAGLGDALRAFQHDDNVRVVVMKGAGGKAFASGADISEFGEKRSNAEQRKQYGEVAEAGRVWLNKLDKPLIAMIQGFCIGGGLAVSLSADVRIAAEGSTFGIPAAKLGLGYDYSGVAALARLVGPSSARDILFSARFFDAQEALRIGLLNAVVPEATLEEHVRQYAGTIARNAPLTIRAAKAAVNTFERYSRTDASHVAAMIDQCFNSEDYIEGRKAFMEKRPPEFKGR</sequence>
<dbReference type="NCBIfam" id="NF004781">
    <property type="entry name" value="PRK06127.1"/>
    <property type="match status" value="1"/>
</dbReference>
<accession>A0ABZ0CXK8</accession>
<organism evidence="4 5">
    <name type="scientific">Piscinibacter gummiphilus</name>
    <dbReference type="NCBI Taxonomy" id="946333"/>
    <lineage>
        <taxon>Bacteria</taxon>
        <taxon>Pseudomonadati</taxon>
        <taxon>Pseudomonadota</taxon>
        <taxon>Betaproteobacteria</taxon>
        <taxon>Burkholderiales</taxon>
        <taxon>Sphaerotilaceae</taxon>
        <taxon>Piscinibacter</taxon>
    </lineage>
</organism>
<dbReference type="Pfam" id="PF00378">
    <property type="entry name" value="ECH_1"/>
    <property type="match status" value="1"/>
</dbReference>
<dbReference type="Gene3D" id="1.10.12.10">
    <property type="entry name" value="Lyase 2-enoyl-coa Hydratase, Chain A, domain 2"/>
    <property type="match status" value="1"/>
</dbReference>
<proteinExistence type="inferred from homology"/>